<dbReference type="GO" id="GO:0005886">
    <property type="term" value="C:plasma membrane"/>
    <property type="evidence" value="ECO:0007669"/>
    <property type="project" value="TreeGrafter"/>
</dbReference>
<dbReference type="AlphaFoldDB" id="A0A7D6CH79"/>
<evidence type="ECO:0000313" key="3">
    <source>
        <dbReference type="EMBL" id="QLK01502.1"/>
    </source>
</evidence>
<name>A0A7D6CH79_9ACTN</name>
<dbReference type="InterPro" id="IPR038770">
    <property type="entry name" value="Na+/solute_symporter_sf"/>
</dbReference>
<protein>
    <submittedName>
        <fullName evidence="3">Bile acid:sodium symporter</fullName>
    </submittedName>
</protein>
<feature type="transmembrane region" description="Helical" evidence="2">
    <location>
        <begin position="129"/>
        <end position="153"/>
    </location>
</feature>
<accession>A0A7D6CH79</accession>
<proteinExistence type="predicted"/>
<feature type="transmembrane region" description="Helical" evidence="2">
    <location>
        <begin position="97"/>
        <end position="117"/>
    </location>
</feature>
<feature type="transmembrane region" description="Helical" evidence="2">
    <location>
        <begin position="34"/>
        <end position="52"/>
    </location>
</feature>
<keyword evidence="2" id="KW-1133">Transmembrane helix</keyword>
<keyword evidence="2" id="KW-0472">Membrane</keyword>
<gene>
    <name evidence="3" type="ORF">HZU44_17525</name>
</gene>
<dbReference type="PANTHER" id="PTHR18640">
    <property type="entry name" value="SOLUTE CARRIER FAMILY 10 MEMBER 7"/>
    <property type="match status" value="1"/>
</dbReference>
<dbReference type="PIRSF" id="PIRSF026166">
    <property type="entry name" value="UCP026166"/>
    <property type="match status" value="1"/>
</dbReference>
<evidence type="ECO:0000256" key="2">
    <source>
        <dbReference type="SAM" id="Phobius"/>
    </source>
</evidence>
<dbReference type="EMBL" id="CP058905">
    <property type="protein sequence ID" value="QLK01502.1"/>
    <property type="molecule type" value="Genomic_DNA"/>
</dbReference>
<sequence length="352" mass="36896">MSRSPLDPYVLALLGTVLVATVLPARGRFADGASVATMLAIGLLFFLYGARISPGEAWAGARHWRLHALVLSSTFVLFPLLGLAARVSQPGVLTPELYQGLLFLCVVPSTVQSSIAFTSMAGGNVPAAIFSASCSNVAGVLLTPVLSGVMLAGTGAVSFSAGSILAIVAQLLLPFAVGQALRPWLGDWMGRHKRALTLVDRGSTLLVVYTAFSAGVVAGVWQRTSPGRLLALLGVLVALLIVVLLATAGAARLLGFSWPDRITTIFCGSKKSMATGLPMAAVLFSPQTVGLVLLPLMLFHQIQLLVCAGLARRWGARRQGAHPRRSGELTSAATRRARHPGRTLGDPFRSDG</sequence>
<dbReference type="InterPro" id="IPR016833">
    <property type="entry name" value="Put_Na-Bile_cotransptr"/>
</dbReference>
<evidence type="ECO:0000256" key="1">
    <source>
        <dbReference type="SAM" id="MobiDB-lite"/>
    </source>
</evidence>
<feature type="transmembrane region" description="Helical" evidence="2">
    <location>
        <begin position="202"/>
        <end position="223"/>
    </location>
</feature>
<organism evidence="3">
    <name type="scientific">Micromonospora carbonacea</name>
    <dbReference type="NCBI Taxonomy" id="47853"/>
    <lineage>
        <taxon>Bacteria</taxon>
        <taxon>Bacillati</taxon>
        <taxon>Actinomycetota</taxon>
        <taxon>Actinomycetes</taxon>
        <taxon>Micromonosporales</taxon>
        <taxon>Micromonosporaceae</taxon>
        <taxon>Micromonospora</taxon>
    </lineage>
</organism>
<dbReference type="PANTHER" id="PTHR18640:SF5">
    <property type="entry name" value="SODIUM_BILE ACID COTRANSPORTER 7"/>
    <property type="match status" value="1"/>
</dbReference>
<keyword evidence="2" id="KW-0812">Transmembrane</keyword>
<dbReference type="Gene3D" id="1.20.1530.20">
    <property type="match status" value="1"/>
</dbReference>
<feature type="transmembrane region" description="Helical" evidence="2">
    <location>
        <begin position="64"/>
        <end position="85"/>
    </location>
</feature>
<feature type="region of interest" description="Disordered" evidence="1">
    <location>
        <begin position="319"/>
        <end position="352"/>
    </location>
</feature>
<reference evidence="3" key="1">
    <citation type="submission" date="2020-08" db="EMBL/GenBank/DDBJ databases">
        <title>A bifunctional nitrone conjugated secondary metabolite targeting the ribosome.</title>
        <authorList>
            <person name="Limbrick E.M."/>
            <person name="Graf M."/>
            <person name="Derewacz D.K."/>
            <person name="Nguyen F."/>
            <person name="Spraggins J.M."/>
            <person name="Wieland M."/>
            <person name="Ynigez-Gutierrez A.E."/>
            <person name="Reisman B.J."/>
            <person name="Zinshteyn B."/>
            <person name="McCulloch K."/>
            <person name="Iverson T.M."/>
            <person name="Green R."/>
            <person name="Wilson D.N."/>
            <person name="Bachmann B.O."/>
        </authorList>
    </citation>
    <scope>NUCLEOTIDE SEQUENCE</scope>
    <source>
        <strain evidence="3">Africana</strain>
    </source>
</reference>
<dbReference type="Pfam" id="PF13593">
    <property type="entry name" value="SBF_like"/>
    <property type="match status" value="1"/>
</dbReference>
<feature type="transmembrane region" description="Helical" evidence="2">
    <location>
        <begin position="229"/>
        <end position="255"/>
    </location>
</feature>
<feature type="transmembrane region" description="Helical" evidence="2">
    <location>
        <begin position="159"/>
        <end position="181"/>
    </location>
</feature>